<accession>A0A4R2BZ06</accession>
<evidence type="ECO:0000256" key="1">
    <source>
        <dbReference type="SAM" id="MobiDB-lite"/>
    </source>
</evidence>
<feature type="compositionally biased region" description="Basic and acidic residues" evidence="1">
    <location>
        <begin position="47"/>
        <end position="74"/>
    </location>
</feature>
<sequence>MKLHRSAKGSTDPRRDAAGQFAPSQADRSADGVASAKPTVVTGSEDATAHRDPPGKKHEKDWDVGFDERQPDRS</sequence>
<dbReference type="RefSeq" id="WP_133037051.1">
    <property type="nucleotide sequence ID" value="NZ_BAABEI010000003.1"/>
</dbReference>
<proteinExistence type="predicted"/>
<dbReference type="Proteomes" id="UP000295351">
    <property type="component" value="Unassembled WGS sequence"/>
</dbReference>
<keyword evidence="3" id="KW-1185">Reference proteome</keyword>
<name>A0A4R2BZ06_SHIGR</name>
<gene>
    <name evidence="2" type="ORF">EV665_1479</name>
</gene>
<evidence type="ECO:0000313" key="3">
    <source>
        <dbReference type="Proteomes" id="UP000295351"/>
    </source>
</evidence>
<evidence type="ECO:0000313" key="2">
    <source>
        <dbReference type="EMBL" id="TCN32325.1"/>
    </source>
</evidence>
<organism evidence="2 3">
    <name type="scientific">Shinella granuli</name>
    <dbReference type="NCBI Taxonomy" id="323621"/>
    <lineage>
        <taxon>Bacteria</taxon>
        <taxon>Pseudomonadati</taxon>
        <taxon>Pseudomonadota</taxon>
        <taxon>Alphaproteobacteria</taxon>
        <taxon>Hyphomicrobiales</taxon>
        <taxon>Rhizobiaceae</taxon>
        <taxon>Shinella</taxon>
    </lineage>
</organism>
<protein>
    <submittedName>
        <fullName evidence="2">Uncharacterized protein</fullName>
    </submittedName>
</protein>
<dbReference type="AlphaFoldDB" id="A0A4R2BZ06"/>
<dbReference type="EMBL" id="SLVX01000047">
    <property type="protein sequence ID" value="TCN32325.1"/>
    <property type="molecule type" value="Genomic_DNA"/>
</dbReference>
<comment type="caution">
    <text evidence="2">The sequence shown here is derived from an EMBL/GenBank/DDBJ whole genome shotgun (WGS) entry which is preliminary data.</text>
</comment>
<feature type="region of interest" description="Disordered" evidence="1">
    <location>
        <begin position="1"/>
        <end position="74"/>
    </location>
</feature>
<reference evidence="2 3" key="1">
    <citation type="submission" date="2019-03" db="EMBL/GenBank/DDBJ databases">
        <title>Genomic Encyclopedia of Type Strains, Phase IV (KMG-IV): sequencing the most valuable type-strain genomes for metagenomic binning, comparative biology and taxonomic classification.</title>
        <authorList>
            <person name="Goeker M."/>
        </authorList>
    </citation>
    <scope>NUCLEOTIDE SEQUENCE [LARGE SCALE GENOMIC DNA]</scope>
    <source>
        <strain evidence="2 3">DSM 18401</strain>
    </source>
</reference>